<sequence>MTRCWRSQHERIAGLCAQLKLDCIATDWAPLAQRTATTDSSMADFLEQLLQAELGAREQRKRQVLTKLAALPGVKTLEQYDFSFASGAPRAQIQELASLAFIERAENVALLGPSGVGKTHIATSLAYRAAQAGIKTRFITAADLMMQLAAARQQNRLREFFNRAVIGPRLLVIDEIGYLPFGREEANLSFNVVAKRYERGSIVLTSNLPFTQWATAFADDQTLTAAMLDRLLHHAHIVQISGESYRLKDKRKAGQTGTRASTKVAA</sequence>
<dbReference type="Gene3D" id="3.40.50.300">
    <property type="entry name" value="P-loop containing nucleotide triphosphate hydrolases"/>
    <property type="match status" value="1"/>
</dbReference>
<gene>
    <name evidence="5" type="ORF">QF025_000743</name>
</gene>
<evidence type="ECO:0000256" key="3">
    <source>
        <dbReference type="ARBA" id="ARBA00022840"/>
    </source>
</evidence>
<dbReference type="FunFam" id="3.40.50.300:FF:000606">
    <property type="entry name" value="IS100 transposase orfB"/>
    <property type="match status" value="1"/>
</dbReference>
<dbReference type="EMBL" id="JAVIZN010000002">
    <property type="protein sequence ID" value="MDR6202023.1"/>
    <property type="molecule type" value="Genomic_DNA"/>
</dbReference>
<dbReference type="PANTHER" id="PTHR30050">
    <property type="entry name" value="CHROMOSOMAL REPLICATION INITIATOR PROTEIN DNAA"/>
    <property type="match status" value="1"/>
</dbReference>
<dbReference type="NCBIfam" id="NF006616">
    <property type="entry name" value="PRK09183.1"/>
    <property type="match status" value="1"/>
</dbReference>
<evidence type="ECO:0000313" key="6">
    <source>
        <dbReference type="Proteomes" id="UP001245184"/>
    </source>
</evidence>
<comment type="caution">
    <text evidence="5">The sequence shown here is derived from an EMBL/GenBank/DDBJ whole genome shotgun (WGS) entry which is preliminary data.</text>
</comment>
<dbReference type="GO" id="GO:0005524">
    <property type="term" value="F:ATP binding"/>
    <property type="evidence" value="ECO:0007669"/>
    <property type="project" value="UniProtKB-KW"/>
</dbReference>
<dbReference type="InterPro" id="IPR002611">
    <property type="entry name" value="IstB_ATP-bd"/>
</dbReference>
<feature type="domain" description="AAA+ ATPase" evidence="4">
    <location>
        <begin position="104"/>
        <end position="241"/>
    </location>
</feature>
<dbReference type="InterPro" id="IPR003593">
    <property type="entry name" value="AAA+_ATPase"/>
</dbReference>
<dbReference type="InterPro" id="IPR028350">
    <property type="entry name" value="DNAC/IstB-like"/>
</dbReference>
<evidence type="ECO:0000256" key="1">
    <source>
        <dbReference type="ARBA" id="ARBA00008059"/>
    </source>
</evidence>
<dbReference type="PANTHER" id="PTHR30050:SF4">
    <property type="entry name" value="ATP-BINDING PROTEIN RV3427C IN INSERTION SEQUENCE-RELATED"/>
    <property type="match status" value="1"/>
</dbReference>
<comment type="similarity">
    <text evidence="1">Belongs to the IS21/IS1162 putative ATP-binding protein family.</text>
</comment>
<dbReference type="AlphaFoldDB" id="A0ABD5CAR4"/>
<evidence type="ECO:0000256" key="2">
    <source>
        <dbReference type="ARBA" id="ARBA00022741"/>
    </source>
</evidence>
<dbReference type="Proteomes" id="UP001245184">
    <property type="component" value="Unassembled WGS sequence"/>
</dbReference>
<dbReference type="RefSeq" id="WP_029971167.1">
    <property type="nucleotide sequence ID" value="NZ_ATXV01000016.1"/>
</dbReference>
<keyword evidence="3" id="KW-0067">ATP-binding</keyword>
<proteinExistence type="inferred from homology"/>
<evidence type="ECO:0000259" key="4">
    <source>
        <dbReference type="SMART" id="SM00382"/>
    </source>
</evidence>
<dbReference type="InterPro" id="IPR047661">
    <property type="entry name" value="IstB"/>
</dbReference>
<dbReference type="PIRSF" id="PIRSF003073">
    <property type="entry name" value="DNAC_TnpB_IstB"/>
    <property type="match status" value="1"/>
</dbReference>
<dbReference type="NCBIfam" id="NF038214">
    <property type="entry name" value="IS21_help_AAA"/>
    <property type="match status" value="1"/>
</dbReference>
<name>A0ABD5CAR4_9BURK</name>
<protein>
    <submittedName>
        <fullName evidence="5">DNA replication protein DnaC</fullName>
    </submittedName>
</protein>
<reference evidence="5 6" key="1">
    <citation type="submission" date="2023-08" db="EMBL/GenBank/DDBJ databases">
        <title>Genome sequencing of plant associated microbes to promote plant fitness in Sorghum bicolor and Oryza sativa.</title>
        <authorList>
            <person name="Coleman-Derr D."/>
        </authorList>
    </citation>
    <scope>NUCLEOTIDE SEQUENCE [LARGE SCALE GENOMIC DNA]</scope>
    <source>
        <strain evidence="5 6">SLBN-33</strain>
    </source>
</reference>
<accession>A0ABD5CAR4</accession>
<dbReference type="SUPFAM" id="SSF52540">
    <property type="entry name" value="P-loop containing nucleoside triphosphate hydrolases"/>
    <property type="match status" value="1"/>
</dbReference>
<dbReference type="InterPro" id="IPR027417">
    <property type="entry name" value="P-loop_NTPase"/>
</dbReference>
<dbReference type="Pfam" id="PF01695">
    <property type="entry name" value="IstB_IS21"/>
    <property type="match status" value="1"/>
</dbReference>
<organism evidence="5 6">
    <name type="scientific">Paraburkholderia graminis</name>
    <dbReference type="NCBI Taxonomy" id="60548"/>
    <lineage>
        <taxon>Bacteria</taxon>
        <taxon>Pseudomonadati</taxon>
        <taxon>Pseudomonadota</taxon>
        <taxon>Betaproteobacteria</taxon>
        <taxon>Burkholderiales</taxon>
        <taxon>Burkholderiaceae</taxon>
        <taxon>Paraburkholderia</taxon>
    </lineage>
</organism>
<dbReference type="SMART" id="SM00382">
    <property type="entry name" value="AAA"/>
    <property type="match status" value="1"/>
</dbReference>
<dbReference type="CDD" id="cd00009">
    <property type="entry name" value="AAA"/>
    <property type="match status" value="1"/>
</dbReference>
<evidence type="ECO:0000313" key="5">
    <source>
        <dbReference type="EMBL" id="MDR6202023.1"/>
    </source>
</evidence>
<keyword evidence="2" id="KW-0547">Nucleotide-binding</keyword>